<feature type="coiled-coil region" evidence="1">
    <location>
        <begin position="455"/>
        <end position="482"/>
    </location>
</feature>
<protein>
    <recommendedName>
        <fullName evidence="2">Flagellar Assembly Protein A N-terminal region domain-containing protein</fullName>
    </recommendedName>
</protein>
<dbReference type="AlphaFoldDB" id="A0A0H5SHK9"/>
<feature type="domain" description="Flagellar Assembly Protein A N-terminal region" evidence="2">
    <location>
        <begin position="81"/>
        <end position="251"/>
    </location>
</feature>
<dbReference type="PANTHER" id="PTHR38032">
    <property type="entry name" value="POLYMERASE-RELATED"/>
    <property type="match status" value="1"/>
</dbReference>
<evidence type="ECO:0000259" key="2">
    <source>
        <dbReference type="Pfam" id="PF20250"/>
    </source>
</evidence>
<evidence type="ECO:0000256" key="1">
    <source>
        <dbReference type="SAM" id="Coils"/>
    </source>
</evidence>
<dbReference type="InterPro" id="IPR046866">
    <property type="entry name" value="FapA_N"/>
</dbReference>
<evidence type="ECO:0000313" key="3">
    <source>
        <dbReference type="EMBL" id="CRZ34535.1"/>
    </source>
</evidence>
<dbReference type="EMBL" id="CVTD020000015">
    <property type="protein sequence ID" value="CRZ34535.1"/>
    <property type="molecule type" value="Genomic_DNA"/>
</dbReference>
<dbReference type="InterPro" id="IPR005646">
    <property type="entry name" value="FapA"/>
</dbReference>
<sequence length="534" mass="59122">MGPLNAYFQLVIKDDGTYLKLFGEEPGGRGLIYDEISSYLADKRIYEFDKSSLGWAMANLKKEAEVKLTSAVLIPQDEYMKITIDEHRMYALCRFYPPSNGGNLLTKEDIIAGLNQAGVKHGIDEVKILQFLNDRRYCTDYIFAKATPPVEGRDAEIIYHFNTDLTMKPKTNEDGSVDFHKLDIICHCKKGDLLATLNPVDYGKPGVDVFGQIIHPRKVNNKILKYGPKVVKSEDGLRLYAEVDGHVSLRDGKVLVSDVFEIPADLDSSTGDIEYDGNVVVRGNVITGFSIKAKGDIEVHGVVEGAYIEAGGHIILRRGMQGMNKGILKANGNIITKFIENAEVIAGGYINTDSIMHSKVSARKEIIVGGRRGFVTGGVIRSGTMISVKTAGSTMGTSTLLEVGIDPQVLDEFRETEKKIVAIKAEKEKIAQAISLIRKKLQSGGNIDYNKLQTLKQLTNAGIQLNTQLAEVQERYEKLKVEVEYNEAGSIKVSDTVYPGTKIIISNIIYYVRDPIQHSKFIRDRADIKVVPLT</sequence>
<accession>A0A0H5SHK9</accession>
<dbReference type="InterPro" id="IPR046865">
    <property type="entry name" value="FapA_b_solenoid"/>
</dbReference>
<proteinExistence type="predicted"/>
<name>A0A0H5SHK9_HERHM</name>
<evidence type="ECO:0000313" key="4">
    <source>
        <dbReference type="Proteomes" id="UP000236497"/>
    </source>
</evidence>
<gene>
    <name evidence="3" type="ORF">HHT355_1334</name>
</gene>
<dbReference type="Pfam" id="PF03961">
    <property type="entry name" value="FapA"/>
    <property type="match status" value="1"/>
</dbReference>
<dbReference type="Pfam" id="PF20250">
    <property type="entry name" value="FapA_N"/>
    <property type="match status" value="1"/>
</dbReference>
<dbReference type="RefSeq" id="WP_103202636.1">
    <property type="nucleotide sequence ID" value="NZ_CVTD020000015.1"/>
</dbReference>
<keyword evidence="4" id="KW-1185">Reference proteome</keyword>
<reference evidence="3 4" key="1">
    <citation type="submission" date="2015-06" db="EMBL/GenBank/DDBJ databases">
        <authorList>
            <person name="Wibberg Daniel"/>
        </authorList>
    </citation>
    <scope>NUCLEOTIDE SEQUENCE [LARGE SCALE GENOMIC DNA]</scope>
    <source>
        <strain evidence="3 4">T3/55T</strain>
    </source>
</reference>
<dbReference type="PANTHER" id="PTHR38032:SF1">
    <property type="entry name" value="RNA-BINDING PROTEIN KHPB N-TERMINAL DOMAIN-CONTAINING PROTEIN"/>
    <property type="match status" value="1"/>
</dbReference>
<dbReference type="Proteomes" id="UP000236497">
    <property type="component" value="Unassembled WGS sequence"/>
</dbReference>
<keyword evidence="1" id="KW-0175">Coiled coil</keyword>
<organism evidence="3 4">
    <name type="scientific">Herbinix hemicellulosilytica</name>
    <dbReference type="NCBI Taxonomy" id="1564487"/>
    <lineage>
        <taxon>Bacteria</taxon>
        <taxon>Bacillati</taxon>
        <taxon>Bacillota</taxon>
        <taxon>Clostridia</taxon>
        <taxon>Lachnospirales</taxon>
        <taxon>Lachnospiraceae</taxon>
        <taxon>Herbinix</taxon>
    </lineage>
</organism>
<dbReference type="OrthoDB" id="9816426at2"/>